<dbReference type="InterPro" id="IPR015915">
    <property type="entry name" value="Kelch-typ_b-propeller"/>
</dbReference>
<keyword evidence="4" id="KW-1185">Reference proteome</keyword>
<proteinExistence type="predicted"/>
<evidence type="ECO:0000313" key="3">
    <source>
        <dbReference type="EMBL" id="VDN01290.1"/>
    </source>
</evidence>
<evidence type="ECO:0000256" key="1">
    <source>
        <dbReference type="ARBA" id="ARBA00022441"/>
    </source>
</evidence>
<keyword evidence="1" id="KW-0880">Kelch repeat</keyword>
<evidence type="ECO:0000256" key="2">
    <source>
        <dbReference type="ARBA" id="ARBA00022737"/>
    </source>
</evidence>
<dbReference type="EMBL" id="UYYF01004280">
    <property type="protein sequence ID" value="VDN01290.1"/>
    <property type="molecule type" value="Genomic_DNA"/>
</dbReference>
<dbReference type="Proteomes" id="UP000276776">
    <property type="component" value="Unassembled WGS sequence"/>
</dbReference>
<evidence type="ECO:0000313" key="4">
    <source>
        <dbReference type="Proteomes" id="UP000276776"/>
    </source>
</evidence>
<dbReference type="OrthoDB" id="432528at2759"/>
<name>A0A158RBD5_THECL</name>
<dbReference type="PANTHER" id="PTHR46228:SF2">
    <property type="entry name" value="KELCH REPEAT PROTEIN (AFU_ORTHOLOGUE AFUA_4G14350)"/>
    <property type="match status" value="1"/>
</dbReference>
<protein>
    <submittedName>
        <fullName evidence="5">Kelch domain-containing protein</fullName>
    </submittedName>
</protein>
<dbReference type="SUPFAM" id="SSF117281">
    <property type="entry name" value="Kelch motif"/>
    <property type="match status" value="1"/>
</dbReference>
<dbReference type="Gene3D" id="2.120.10.80">
    <property type="entry name" value="Kelch-type beta propeller"/>
    <property type="match status" value="2"/>
</dbReference>
<evidence type="ECO:0000313" key="5">
    <source>
        <dbReference type="WBParaSite" id="TCLT_0000422301-mRNA-1"/>
    </source>
</evidence>
<keyword evidence="2" id="KW-0677">Repeat</keyword>
<dbReference type="AlphaFoldDB" id="A0A158RBD5"/>
<dbReference type="PANTHER" id="PTHR46228">
    <property type="entry name" value="KELCH DOMAIN-CONTAINING PROTEIN"/>
    <property type="match status" value="1"/>
</dbReference>
<dbReference type="STRING" id="103827.A0A158RBD5"/>
<dbReference type="Pfam" id="PF24681">
    <property type="entry name" value="Kelch_KLHDC2_KLHL20_DRC7"/>
    <property type="match status" value="2"/>
</dbReference>
<reference evidence="3 4" key="2">
    <citation type="submission" date="2018-11" db="EMBL/GenBank/DDBJ databases">
        <authorList>
            <consortium name="Pathogen Informatics"/>
        </authorList>
    </citation>
    <scope>NUCLEOTIDE SEQUENCE [LARGE SCALE GENOMIC DNA]</scope>
</reference>
<dbReference type="WBParaSite" id="TCLT_0000422301-mRNA-1">
    <property type="protein sequence ID" value="TCLT_0000422301-mRNA-1"/>
    <property type="gene ID" value="TCLT_0000422301"/>
</dbReference>
<accession>A0A158RBD5</accession>
<organism evidence="5">
    <name type="scientific">Thelazia callipaeda</name>
    <name type="common">Oriental eyeworm</name>
    <name type="synonym">Parasitic nematode</name>
    <dbReference type="NCBI Taxonomy" id="103827"/>
    <lineage>
        <taxon>Eukaryota</taxon>
        <taxon>Metazoa</taxon>
        <taxon>Ecdysozoa</taxon>
        <taxon>Nematoda</taxon>
        <taxon>Chromadorea</taxon>
        <taxon>Rhabditida</taxon>
        <taxon>Spirurina</taxon>
        <taxon>Spiruromorpha</taxon>
        <taxon>Thelazioidea</taxon>
        <taxon>Thelaziidae</taxon>
        <taxon>Thelazia</taxon>
    </lineage>
</organism>
<dbReference type="OMA" id="KWILYHV"/>
<sequence length="453" mass="51216">MTDELLAITDELEDDAETQWDEYLPFKILDDDSRELTPVVGHTMVECNKALIIWGGYYHAEEDDIRHRSSSFLHILPAGLLADSKRIKWILYHVPRGDVPPSTSGSSAVLCDSQLFIFGGYMKHSVPNNVMEGHSSMMYVLDLIEESWSLFKTREKNLIPTPRDKMVGWCHGKKCYYFGGYGPRPFDMPNPTLYLSNSGDFVPDESSTFYWNNQLLIFDPDPSQKLNWSLAVVGGTVPSPRAACASTYLAKYNSILIFGGRIRNDRLNDSYMLDLSTLIWSQIQVPGTSIPQGRTWCSLNANSPDQAVLYGGYSSAERTLSDFWKIQVTKNKVGKYEGEWTSLNLGNETQARLWHTGAIINGKLFVCGGTDDIMEQHIKTRGVWRRRVKPSSLMDICLSYLNATIVEISMIPYTLQIRMAWTRYLTSEGADAFHLDTSSFQGLKLADLLNMCQ</sequence>
<reference evidence="5" key="1">
    <citation type="submission" date="2016-04" db="UniProtKB">
        <authorList>
            <consortium name="WormBaseParasite"/>
        </authorList>
    </citation>
    <scope>IDENTIFICATION</scope>
</reference>
<gene>
    <name evidence="3" type="ORF">TCLT_LOCUS4212</name>
</gene>